<keyword evidence="2" id="KW-1185">Reference proteome</keyword>
<evidence type="ECO:0000313" key="2">
    <source>
        <dbReference type="Proteomes" id="UP001148737"/>
    </source>
</evidence>
<protein>
    <submittedName>
        <fullName evidence="1">Uncharacterized protein</fullName>
    </submittedName>
</protein>
<evidence type="ECO:0000313" key="1">
    <source>
        <dbReference type="EMBL" id="KAJ3496797.1"/>
    </source>
</evidence>
<accession>A0ACC1R124</accession>
<name>A0ACC1R124_9HYPO</name>
<gene>
    <name evidence="1" type="ORF">NLG97_g2393</name>
</gene>
<comment type="caution">
    <text evidence="1">The sequence shown here is derived from an EMBL/GenBank/DDBJ whole genome shotgun (WGS) entry which is preliminary data.</text>
</comment>
<proteinExistence type="predicted"/>
<organism evidence="1 2">
    <name type="scientific">Lecanicillium saksenae</name>
    <dbReference type="NCBI Taxonomy" id="468837"/>
    <lineage>
        <taxon>Eukaryota</taxon>
        <taxon>Fungi</taxon>
        <taxon>Dikarya</taxon>
        <taxon>Ascomycota</taxon>
        <taxon>Pezizomycotina</taxon>
        <taxon>Sordariomycetes</taxon>
        <taxon>Hypocreomycetidae</taxon>
        <taxon>Hypocreales</taxon>
        <taxon>Cordycipitaceae</taxon>
        <taxon>Lecanicillium</taxon>
    </lineage>
</organism>
<dbReference type="Proteomes" id="UP001148737">
    <property type="component" value="Unassembled WGS sequence"/>
</dbReference>
<sequence length="330" mass="35965">MSPIRVGVVGSTGETGSSIINGLIEANQFYITAFTRPSSVNKPASVALKESGVAIVGVELEGNPAALQKALVGIEVLICAVGPFAFDVQYGLADAAKAAGVKRFVPSSFTAVTPPGGVTVGRDQKEKIFQYIKDIQLPYTVIDVGWWYQASIPSVPSGKLDYLTRFNRTEIAGDGNTLSATTDKRDIGRYVARIIADERTQNKFILAHSELRSPNEIYDLVESLSGEVLARTYLDEAALQEKIETATEQLKADPTNTQALWTKSNAEIQHSLELRGDNTPESAKKLGYLLFKELYPGFTFRNFESCVKEALAGQAKPLYESNEAMRAFLK</sequence>
<dbReference type="EMBL" id="JANAKD010000160">
    <property type="protein sequence ID" value="KAJ3496797.1"/>
    <property type="molecule type" value="Genomic_DNA"/>
</dbReference>
<reference evidence="1" key="1">
    <citation type="submission" date="2022-07" db="EMBL/GenBank/DDBJ databases">
        <title>Genome Sequence of Lecanicillium saksenae.</title>
        <authorList>
            <person name="Buettner E."/>
        </authorList>
    </citation>
    <scope>NUCLEOTIDE SEQUENCE</scope>
    <source>
        <strain evidence="1">VT-O1</strain>
    </source>
</reference>